<dbReference type="EMBL" id="DRZC01000083">
    <property type="protein sequence ID" value="HHQ81093.1"/>
    <property type="molecule type" value="Genomic_DNA"/>
</dbReference>
<comment type="caution">
    <text evidence="1">The sequence shown here is derived from an EMBL/GenBank/DDBJ whole genome shotgun (WGS) entry which is preliminary data.</text>
</comment>
<proteinExistence type="predicted"/>
<name>A0A7J3ZLZ4_9CREN</name>
<reference evidence="1" key="1">
    <citation type="journal article" date="2020" name="mSystems">
        <title>Genome- and Community-Level Interaction Insights into Carbon Utilization and Element Cycling Functions of Hydrothermarchaeota in Hydrothermal Sediment.</title>
        <authorList>
            <person name="Zhou Z."/>
            <person name="Liu Y."/>
            <person name="Xu W."/>
            <person name="Pan J."/>
            <person name="Luo Z.H."/>
            <person name="Li M."/>
        </authorList>
    </citation>
    <scope>NUCLEOTIDE SEQUENCE [LARGE SCALE GENOMIC DNA]</scope>
    <source>
        <strain evidence="1">SpSt-1116</strain>
    </source>
</reference>
<gene>
    <name evidence="1" type="ORF">ENM78_06570</name>
</gene>
<dbReference type="AlphaFoldDB" id="A0A7J3ZLZ4"/>
<evidence type="ECO:0000313" key="1">
    <source>
        <dbReference type="EMBL" id="HHQ81093.1"/>
    </source>
</evidence>
<accession>A0A7J3ZLZ4</accession>
<organism evidence="1">
    <name type="scientific">Fervidicoccus fontis</name>
    <dbReference type="NCBI Taxonomy" id="683846"/>
    <lineage>
        <taxon>Archaea</taxon>
        <taxon>Thermoproteota</taxon>
        <taxon>Thermoprotei</taxon>
        <taxon>Fervidicoccales</taxon>
        <taxon>Fervidicoccaceae</taxon>
        <taxon>Fervidicoccus</taxon>
    </lineage>
</organism>
<protein>
    <submittedName>
        <fullName evidence="1">Uncharacterized protein</fullName>
    </submittedName>
</protein>
<sequence>MKVYALYRLSRDKEIKKRLLDTLKARSNTRVQKSICEWLWEDFGINVRCDWMEIERKILKEKGISARDLATFMIREGIKVDEDLWLSG</sequence>